<evidence type="ECO:0000313" key="2">
    <source>
        <dbReference type="Proteomes" id="UP000295611"/>
    </source>
</evidence>
<dbReference type="Pfam" id="PF06299">
    <property type="entry name" value="DUF1045"/>
    <property type="match status" value="1"/>
</dbReference>
<dbReference type="InterPro" id="IPR009389">
    <property type="entry name" value="DUF1045"/>
</dbReference>
<dbReference type="AlphaFoldDB" id="A0A4R7BD18"/>
<keyword evidence="2" id="KW-1185">Reference proteome</keyword>
<protein>
    <submittedName>
        <fullName evidence="1">Uncharacterized protein DUF1045</fullName>
    </submittedName>
</protein>
<dbReference type="Proteomes" id="UP000295611">
    <property type="component" value="Unassembled WGS sequence"/>
</dbReference>
<name>A0A4R7BD18_9NEIS</name>
<organism evidence="1 2">
    <name type="scientific">Paludibacterium purpuratum</name>
    <dbReference type="NCBI Taxonomy" id="1144873"/>
    <lineage>
        <taxon>Bacteria</taxon>
        <taxon>Pseudomonadati</taxon>
        <taxon>Pseudomonadota</taxon>
        <taxon>Betaproteobacteria</taxon>
        <taxon>Neisseriales</taxon>
        <taxon>Chromobacteriaceae</taxon>
        <taxon>Paludibacterium</taxon>
    </lineage>
</organism>
<gene>
    <name evidence="1" type="ORF">DFP86_101374</name>
</gene>
<dbReference type="OrthoDB" id="5801437at2"/>
<sequence length="231" mass="25107">MRYAVFYAPPADQVFWRLGSDWLGRDAASGQEQAQPALPGVAADSQAALTRAAARYGWHATLKAPFHAAAGIDRTALLAAVADLARGFTPFEIALRVDWLDDFLALRPDAGTAPLLLELATACTVGLQPLTDASRPLPPRPGLSSRQLALYRRWGYPYVFEQYRFHLTLSQALARSTPLAAALEQGARDYFADPVRQCVDGLALFVEPGPGLPLRYLAHCGFDGEVRHYGG</sequence>
<comment type="caution">
    <text evidence="1">The sequence shown here is derived from an EMBL/GenBank/DDBJ whole genome shotgun (WGS) entry which is preliminary data.</text>
</comment>
<proteinExistence type="predicted"/>
<reference evidence="1 2" key="1">
    <citation type="submission" date="2019-03" db="EMBL/GenBank/DDBJ databases">
        <title>Genomic Encyclopedia of Type Strains, Phase III (KMG-III): the genomes of soil and plant-associated and newly described type strains.</title>
        <authorList>
            <person name="Whitman W."/>
        </authorList>
    </citation>
    <scope>NUCLEOTIDE SEQUENCE [LARGE SCALE GENOMIC DNA]</scope>
    <source>
        <strain evidence="1 2">CECT 8976</strain>
    </source>
</reference>
<accession>A0A4R7BD18</accession>
<dbReference type="EMBL" id="SNZP01000001">
    <property type="protein sequence ID" value="TDR82980.1"/>
    <property type="molecule type" value="Genomic_DNA"/>
</dbReference>
<dbReference type="RefSeq" id="WP_133678293.1">
    <property type="nucleotide sequence ID" value="NZ_SNZP01000001.1"/>
</dbReference>
<evidence type="ECO:0000313" key="1">
    <source>
        <dbReference type="EMBL" id="TDR82980.1"/>
    </source>
</evidence>